<dbReference type="EMBL" id="FOHS01000003">
    <property type="protein sequence ID" value="SET81441.1"/>
    <property type="molecule type" value="Genomic_DNA"/>
</dbReference>
<proteinExistence type="predicted"/>
<accession>A0A1I0HCB5</accession>
<dbReference type="AlphaFoldDB" id="A0A1I0HCB5"/>
<evidence type="ECO:0000256" key="1">
    <source>
        <dbReference type="SAM" id="Phobius"/>
    </source>
</evidence>
<evidence type="ECO:0000313" key="3">
    <source>
        <dbReference type="Proteomes" id="UP000198697"/>
    </source>
</evidence>
<dbReference type="Proteomes" id="UP000198697">
    <property type="component" value="Unassembled WGS sequence"/>
</dbReference>
<keyword evidence="3" id="KW-1185">Reference proteome</keyword>
<name>A0A1I0HCB5_9BACT</name>
<evidence type="ECO:0000313" key="2">
    <source>
        <dbReference type="EMBL" id="SET81441.1"/>
    </source>
</evidence>
<protein>
    <submittedName>
        <fullName evidence="2">Uncharacterized protein</fullName>
    </submittedName>
</protein>
<reference evidence="3" key="1">
    <citation type="submission" date="2016-10" db="EMBL/GenBank/DDBJ databases">
        <authorList>
            <person name="Varghese N."/>
            <person name="Submissions S."/>
        </authorList>
    </citation>
    <scope>NUCLEOTIDE SEQUENCE [LARGE SCALE GENOMIC DNA]</scope>
    <source>
        <strain evidence="3">DSM 15310</strain>
    </source>
</reference>
<keyword evidence="1" id="KW-1133">Transmembrane helix</keyword>
<feature type="transmembrane region" description="Helical" evidence="1">
    <location>
        <begin position="45"/>
        <end position="63"/>
    </location>
</feature>
<feature type="transmembrane region" description="Helical" evidence="1">
    <location>
        <begin position="70"/>
        <end position="89"/>
    </location>
</feature>
<keyword evidence="1" id="KW-0812">Transmembrane</keyword>
<gene>
    <name evidence="2" type="ORF">SAMN04487998_2865</name>
</gene>
<keyword evidence="1" id="KW-0472">Membrane</keyword>
<sequence>MNGHYPIVKLPGRYTAISDTMPPDPPAPILASPPAQEYVDKPDSLSFNILIIFSILFIAAIYMSFIYFEFVYTLPILLIFAFLMIPSSWEDGIKYISLKREYKINLALSIEKHKRELSTYKHFTMVIHNELVAKYPDIVQKSKSLESVKIHREQLYKKFFNESRPPLIHPSYESIKKGYYENNVYGILIERFNDLTLVNYSAQSEENEVHLYAPLPDFVIHDSHYNYSIVIEIDEPYELNMGYPIHCIGYDDDRDKYFLERNWFIIRFSESQFVNYPQECCDVIKHFIDYITANSEAQEIYQPNYSNIQEKAWSYEDAIHMESVDYRETYLPELNLYRNHPFPRLAPKSASRRKHKRVNLENLKNSKNYSSGLKNDYKSSIDIDNIQNDLPF</sequence>
<dbReference type="STRING" id="82805.SAMN04487998_2865"/>
<organism evidence="2 3">
    <name type="scientific">Hymenobacter actinosclerus</name>
    <dbReference type="NCBI Taxonomy" id="82805"/>
    <lineage>
        <taxon>Bacteria</taxon>
        <taxon>Pseudomonadati</taxon>
        <taxon>Bacteroidota</taxon>
        <taxon>Cytophagia</taxon>
        <taxon>Cytophagales</taxon>
        <taxon>Hymenobacteraceae</taxon>
        <taxon>Hymenobacter</taxon>
    </lineage>
</organism>